<sequence>MTTTSAPITLRLALLWAWVLGLGGLVLGVGAGFALPPVGHWVLGTFHHVPDWVRIALSLPPVWLVPIAALLGTLGGLFVFYQGHQESLILTVADTHVELAHKGREQFVPRERIAAVYREDRDLVLTDRHGARLARFDADDLNRGAVGSAFRAHGYPWLDENDPRAAEFTRWIDGMPGIDDEVHHLLRARRRALADEHDHDVEELDEKLADHGVDVRDRNGKQHIRVVEPTLPAG</sequence>
<keyword evidence="1" id="KW-1133">Transmembrane helix</keyword>
<feature type="transmembrane region" description="Helical" evidence="1">
    <location>
        <begin position="12"/>
        <end position="35"/>
    </location>
</feature>
<keyword evidence="1" id="KW-0812">Transmembrane</keyword>
<dbReference type="Proteomes" id="UP000500953">
    <property type="component" value="Chromosome"/>
</dbReference>
<feature type="domain" description="YqeB PH" evidence="3">
    <location>
        <begin position="9"/>
        <end position="157"/>
    </location>
</feature>
<organism evidence="4 5">
    <name type="scientific">Nocardia terpenica</name>
    <dbReference type="NCBI Taxonomy" id="455432"/>
    <lineage>
        <taxon>Bacteria</taxon>
        <taxon>Bacillati</taxon>
        <taxon>Actinomycetota</taxon>
        <taxon>Actinomycetes</taxon>
        <taxon>Mycobacteriales</taxon>
        <taxon>Nocardiaceae</taxon>
        <taxon>Nocardia</taxon>
    </lineage>
</organism>
<dbReference type="AlphaFoldDB" id="A0A6G9Z2V6"/>
<proteinExistence type="predicted"/>
<gene>
    <name evidence="4" type="ORF">F6W96_18170</name>
</gene>
<name>A0A6G9Z2V6_9NOCA</name>
<keyword evidence="1" id="KW-0472">Membrane</keyword>
<evidence type="ECO:0000259" key="3">
    <source>
        <dbReference type="Pfam" id="PF23494"/>
    </source>
</evidence>
<dbReference type="Pfam" id="PF23494">
    <property type="entry name" value="bPH_10"/>
    <property type="match status" value="1"/>
</dbReference>
<evidence type="ECO:0008006" key="6">
    <source>
        <dbReference type="Google" id="ProtNLM"/>
    </source>
</evidence>
<evidence type="ECO:0000256" key="1">
    <source>
        <dbReference type="SAM" id="Phobius"/>
    </source>
</evidence>
<dbReference type="InterPro" id="IPR057798">
    <property type="entry name" value="PH_YqeB"/>
</dbReference>
<reference evidence="4 5" key="1">
    <citation type="journal article" date="2019" name="ACS Chem. Biol.">
        <title>Identification and Mobilization of a Cryptic Antibiotic Biosynthesis Gene Locus from a Human-Pathogenic Nocardia Isolate.</title>
        <authorList>
            <person name="Herisse M."/>
            <person name="Ishida K."/>
            <person name="Porter J.L."/>
            <person name="Howden B."/>
            <person name="Hertweck C."/>
            <person name="Stinear T.P."/>
            <person name="Pidot S.J."/>
        </authorList>
    </citation>
    <scope>NUCLEOTIDE SEQUENCE [LARGE SCALE GENOMIC DNA]</scope>
    <source>
        <strain evidence="4 5">AUSMDU00012715</strain>
    </source>
</reference>
<protein>
    <recommendedName>
        <fullName evidence="6">DUF308 domain-containing protein</fullName>
    </recommendedName>
</protein>
<dbReference type="EMBL" id="CP046173">
    <property type="protein sequence ID" value="QIS19935.1"/>
    <property type="molecule type" value="Genomic_DNA"/>
</dbReference>
<dbReference type="InterPro" id="IPR056411">
    <property type="entry name" value="CysS_C"/>
</dbReference>
<dbReference type="Pfam" id="PF23493">
    <property type="entry name" value="CysS_C"/>
    <property type="match status" value="1"/>
</dbReference>
<evidence type="ECO:0000313" key="5">
    <source>
        <dbReference type="Proteomes" id="UP000500953"/>
    </source>
</evidence>
<dbReference type="RefSeq" id="WP_167487295.1">
    <property type="nucleotide sequence ID" value="NZ_CP046173.1"/>
</dbReference>
<feature type="transmembrane region" description="Helical" evidence="1">
    <location>
        <begin position="55"/>
        <end position="81"/>
    </location>
</feature>
<evidence type="ECO:0000259" key="2">
    <source>
        <dbReference type="Pfam" id="PF23493"/>
    </source>
</evidence>
<accession>A0A6G9Z2V6</accession>
<feature type="domain" description="Cysteinyl-tRNA ligase anticodon binding" evidence="2">
    <location>
        <begin position="175"/>
        <end position="225"/>
    </location>
</feature>
<evidence type="ECO:0000313" key="4">
    <source>
        <dbReference type="EMBL" id="QIS19935.1"/>
    </source>
</evidence>